<dbReference type="AlphaFoldDB" id="D0LP60"/>
<proteinExistence type="predicted"/>
<evidence type="ECO:0000313" key="3">
    <source>
        <dbReference type="Proteomes" id="UP000001880"/>
    </source>
</evidence>
<feature type="compositionally biased region" description="Acidic residues" evidence="1">
    <location>
        <begin position="17"/>
        <end position="26"/>
    </location>
</feature>
<dbReference type="RefSeq" id="WP_012826048.1">
    <property type="nucleotide sequence ID" value="NC_013440.1"/>
</dbReference>
<name>D0LP60_HALO1</name>
<dbReference type="Proteomes" id="UP000001880">
    <property type="component" value="Chromosome"/>
</dbReference>
<protein>
    <submittedName>
        <fullName evidence="2">Uncharacterized protein</fullName>
    </submittedName>
</protein>
<accession>D0LP60</accession>
<evidence type="ECO:0000256" key="1">
    <source>
        <dbReference type="SAM" id="MobiDB-lite"/>
    </source>
</evidence>
<evidence type="ECO:0000313" key="2">
    <source>
        <dbReference type="EMBL" id="ACY13425.1"/>
    </source>
</evidence>
<dbReference type="KEGG" id="hoh:Hoch_0809"/>
<dbReference type="HOGENOM" id="CLU_3234356_0_0_7"/>
<dbReference type="STRING" id="502025.Hoch_0809"/>
<dbReference type="EMBL" id="CP001804">
    <property type="protein sequence ID" value="ACY13425.1"/>
    <property type="molecule type" value="Genomic_DNA"/>
</dbReference>
<organism evidence="2 3">
    <name type="scientific">Haliangium ochraceum (strain DSM 14365 / JCM 11303 / SMP-2)</name>
    <dbReference type="NCBI Taxonomy" id="502025"/>
    <lineage>
        <taxon>Bacteria</taxon>
        <taxon>Pseudomonadati</taxon>
        <taxon>Myxococcota</taxon>
        <taxon>Polyangia</taxon>
        <taxon>Haliangiales</taxon>
        <taxon>Kofleriaceae</taxon>
        <taxon>Haliangium</taxon>
    </lineage>
</organism>
<gene>
    <name evidence="2" type="ordered locus">Hoch_0809</name>
</gene>
<reference evidence="2 3" key="1">
    <citation type="journal article" date="2010" name="Stand. Genomic Sci.">
        <title>Complete genome sequence of Haliangium ochraceum type strain (SMP-2).</title>
        <authorList>
            <consortium name="US DOE Joint Genome Institute (JGI-PGF)"/>
            <person name="Ivanova N."/>
            <person name="Daum C."/>
            <person name="Lang E."/>
            <person name="Abt B."/>
            <person name="Kopitz M."/>
            <person name="Saunders E."/>
            <person name="Lapidus A."/>
            <person name="Lucas S."/>
            <person name="Glavina Del Rio T."/>
            <person name="Nolan M."/>
            <person name="Tice H."/>
            <person name="Copeland A."/>
            <person name="Cheng J.F."/>
            <person name="Chen F."/>
            <person name="Bruce D."/>
            <person name="Goodwin L."/>
            <person name="Pitluck S."/>
            <person name="Mavromatis K."/>
            <person name="Pati A."/>
            <person name="Mikhailova N."/>
            <person name="Chen A."/>
            <person name="Palaniappan K."/>
            <person name="Land M."/>
            <person name="Hauser L."/>
            <person name="Chang Y.J."/>
            <person name="Jeffries C.D."/>
            <person name="Detter J.C."/>
            <person name="Brettin T."/>
            <person name="Rohde M."/>
            <person name="Goker M."/>
            <person name="Bristow J."/>
            <person name="Markowitz V."/>
            <person name="Eisen J.A."/>
            <person name="Hugenholtz P."/>
            <person name="Kyrpides N.C."/>
            <person name="Klenk H.P."/>
        </authorList>
    </citation>
    <scope>NUCLEOTIDE SEQUENCE [LARGE SCALE GENOMIC DNA]</scope>
    <source>
        <strain evidence="3">DSM 14365 / CIP 107738 / JCM 11303 / AJ 13395 / SMP-2</strain>
    </source>
</reference>
<feature type="region of interest" description="Disordered" evidence="1">
    <location>
        <begin position="1"/>
        <end position="43"/>
    </location>
</feature>
<sequence length="43" mass="4891">MSMNDLVNDWENAVDSLEQDESEELTAEQASDSAENLFEAARW</sequence>
<keyword evidence="3" id="KW-1185">Reference proteome</keyword>